<evidence type="ECO:0000313" key="1">
    <source>
        <dbReference type="EMBL" id="MTH54179.1"/>
    </source>
</evidence>
<dbReference type="AlphaFoldDB" id="A0A7X2V5H4"/>
<accession>A0A7X2V5H4</accession>
<organism evidence="1 2">
    <name type="scientific">Metabacillus mangrovi</name>
    <dbReference type="NCBI Taxonomy" id="1491830"/>
    <lineage>
        <taxon>Bacteria</taxon>
        <taxon>Bacillati</taxon>
        <taxon>Bacillota</taxon>
        <taxon>Bacilli</taxon>
        <taxon>Bacillales</taxon>
        <taxon>Bacillaceae</taxon>
        <taxon>Metabacillus</taxon>
    </lineage>
</organism>
<proteinExistence type="predicted"/>
<dbReference type="EMBL" id="WMIB01000012">
    <property type="protein sequence ID" value="MTH54179.1"/>
    <property type="molecule type" value="Genomic_DNA"/>
</dbReference>
<protein>
    <submittedName>
        <fullName evidence="1">Uncharacterized protein</fullName>
    </submittedName>
</protein>
<reference evidence="1 2" key="1">
    <citation type="journal article" date="2017" name="Int. J. Syst. Evol. Microbiol.">
        <title>Bacillus mangrovi sp. nov., isolated from a sediment sample from a mangrove forest.</title>
        <authorList>
            <person name="Gupta V."/>
            <person name="Singh P.K."/>
            <person name="Korpole S."/>
            <person name="Tanuku N.R.S."/>
            <person name="Pinnaka A.K."/>
        </authorList>
    </citation>
    <scope>NUCLEOTIDE SEQUENCE [LARGE SCALE GENOMIC DNA]</scope>
    <source>
        <strain evidence="1 2">KCTC 33872</strain>
    </source>
</reference>
<evidence type="ECO:0000313" key="2">
    <source>
        <dbReference type="Proteomes" id="UP000434639"/>
    </source>
</evidence>
<sequence length="151" mass="16745">MGMGVLERGGDGGRGCGGGDGAGGGGDRGSSGEGALCKLIMIMDLDFINICRLIGRFWGFIVRFWLDIDVSCRSALLVPVLRMKNGFKTWFLLASDWNKGQLQQVICQNLLLICKKNFLFAKRNLLTYLRKSLIYLRNGFNAHFGWMDSLA</sequence>
<dbReference type="RefSeq" id="WP_155112703.1">
    <property type="nucleotide sequence ID" value="NZ_WMIB01000012.1"/>
</dbReference>
<keyword evidence="2" id="KW-1185">Reference proteome</keyword>
<dbReference type="Proteomes" id="UP000434639">
    <property type="component" value="Unassembled WGS sequence"/>
</dbReference>
<gene>
    <name evidence="1" type="ORF">GKZ89_12280</name>
</gene>
<name>A0A7X2V5H4_9BACI</name>
<comment type="caution">
    <text evidence="1">The sequence shown here is derived from an EMBL/GenBank/DDBJ whole genome shotgun (WGS) entry which is preliminary data.</text>
</comment>